<evidence type="ECO:0000256" key="3">
    <source>
        <dbReference type="ARBA" id="ARBA00023163"/>
    </source>
</evidence>
<dbReference type="InterPro" id="IPR036390">
    <property type="entry name" value="WH_DNA-bd_sf"/>
</dbReference>
<keyword evidence="3" id="KW-0804">Transcription</keyword>
<evidence type="ECO:0000259" key="4">
    <source>
        <dbReference type="PROSITE" id="PS51000"/>
    </source>
</evidence>
<accession>A0ABS0QAJ0</accession>
<dbReference type="InterPro" id="IPR037171">
    <property type="entry name" value="NagB/RpiA_transferase-like"/>
</dbReference>
<dbReference type="SMART" id="SM01134">
    <property type="entry name" value="DeoRC"/>
    <property type="match status" value="1"/>
</dbReference>
<evidence type="ECO:0000313" key="5">
    <source>
        <dbReference type="EMBL" id="MBH8559600.1"/>
    </source>
</evidence>
<dbReference type="InterPro" id="IPR001034">
    <property type="entry name" value="DeoR_HTH"/>
</dbReference>
<protein>
    <submittedName>
        <fullName evidence="5">DeoR/GlpR transcriptional regulator</fullName>
    </submittedName>
</protein>
<dbReference type="PANTHER" id="PTHR30363:SF44">
    <property type="entry name" value="AGA OPERON TRANSCRIPTIONAL REPRESSOR-RELATED"/>
    <property type="match status" value="1"/>
</dbReference>
<keyword evidence="2" id="KW-0238">DNA-binding</keyword>
<name>A0ABS0QAJ0_9BACT</name>
<dbReference type="Gene3D" id="3.40.50.1360">
    <property type="match status" value="1"/>
</dbReference>
<evidence type="ECO:0000313" key="6">
    <source>
        <dbReference type="Proteomes" id="UP000625631"/>
    </source>
</evidence>
<feature type="domain" description="HTH deoR-type" evidence="4">
    <location>
        <begin position="3"/>
        <end position="58"/>
    </location>
</feature>
<reference evidence="5 6" key="1">
    <citation type="submission" date="2020-12" db="EMBL/GenBank/DDBJ databases">
        <title>Hymenobacter sp.</title>
        <authorList>
            <person name="Kim M.K."/>
        </authorList>
    </citation>
    <scope>NUCLEOTIDE SEQUENCE [LARGE SCALE GENOMIC DNA]</scope>
    <source>
        <strain evidence="5 6">BT442</strain>
    </source>
</reference>
<dbReference type="InterPro" id="IPR014036">
    <property type="entry name" value="DeoR-like_C"/>
</dbReference>
<dbReference type="Proteomes" id="UP000625631">
    <property type="component" value="Unassembled WGS sequence"/>
</dbReference>
<dbReference type="Pfam" id="PF00455">
    <property type="entry name" value="DeoRC"/>
    <property type="match status" value="1"/>
</dbReference>
<dbReference type="SMART" id="SM00420">
    <property type="entry name" value="HTH_DEOR"/>
    <property type="match status" value="1"/>
</dbReference>
<keyword evidence="1" id="KW-0805">Transcription regulation</keyword>
<dbReference type="Pfam" id="PF08220">
    <property type="entry name" value="HTH_DeoR"/>
    <property type="match status" value="1"/>
</dbReference>
<dbReference type="PANTHER" id="PTHR30363">
    <property type="entry name" value="HTH-TYPE TRANSCRIPTIONAL REGULATOR SRLR-RELATED"/>
    <property type="match status" value="1"/>
</dbReference>
<dbReference type="InterPro" id="IPR050313">
    <property type="entry name" value="Carb_Metab_HTH_regulators"/>
</dbReference>
<keyword evidence="6" id="KW-1185">Reference proteome</keyword>
<sequence length="250" mass="26933">MNFQLRKQHLLATLEQHGTVLVAEAAHQLGTTPITIRRDLALLSEQGLVLRTHGGAVRPGITKHPVAFTAKTTAHGAQKQAICRLAARHVAEGDTIFIDCGSTTFPLCAHVRHLKIRVVTNSLPVLFELAGTAVQVVMAGGEVDAKRQATHGAITVEHLQRYQVDKAFMGVDGISLKRGLSANSEKEASIYRAVAASAGHVYLLCDSSKLERDQYFQFAPLAAVGTLITDQQAPAELLARYREAGLTVLS</sequence>
<evidence type="ECO:0000256" key="2">
    <source>
        <dbReference type="ARBA" id="ARBA00023125"/>
    </source>
</evidence>
<organism evidence="5 6">
    <name type="scientific">Hymenobacter negativus</name>
    <dbReference type="NCBI Taxonomy" id="2795026"/>
    <lineage>
        <taxon>Bacteria</taxon>
        <taxon>Pseudomonadati</taxon>
        <taxon>Bacteroidota</taxon>
        <taxon>Cytophagia</taxon>
        <taxon>Cytophagales</taxon>
        <taxon>Hymenobacteraceae</taxon>
        <taxon>Hymenobacter</taxon>
    </lineage>
</organism>
<comment type="caution">
    <text evidence="5">The sequence shown here is derived from an EMBL/GenBank/DDBJ whole genome shotgun (WGS) entry which is preliminary data.</text>
</comment>
<evidence type="ECO:0000256" key="1">
    <source>
        <dbReference type="ARBA" id="ARBA00023015"/>
    </source>
</evidence>
<dbReference type="SUPFAM" id="SSF46785">
    <property type="entry name" value="Winged helix' DNA-binding domain"/>
    <property type="match status" value="1"/>
</dbReference>
<dbReference type="RefSeq" id="WP_198076273.1">
    <property type="nucleotide sequence ID" value="NZ_JAEDAE010000008.1"/>
</dbReference>
<dbReference type="PROSITE" id="PS00894">
    <property type="entry name" value="HTH_DEOR_1"/>
    <property type="match status" value="1"/>
</dbReference>
<gene>
    <name evidence="5" type="ORF">I7X13_16180</name>
</gene>
<dbReference type="PRINTS" id="PR00037">
    <property type="entry name" value="HTHLACR"/>
</dbReference>
<dbReference type="SUPFAM" id="SSF100950">
    <property type="entry name" value="NagB/RpiA/CoA transferase-like"/>
    <property type="match status" value="1"/>
</dbReference>
<dbReference type="InterPro" id="IPR018356">
    <property type="entry name" value="Tscrpt_reg_HTH_DeoR_CS"/>
</dbReference>
<proteinExistence type="predicted"/>
<dbReference type="PROSITE" id="PS51000">
    <property type="entry name" value="HTH_DEOR_2"/>
    <property type="match status" value="1"/>
</dbReference>
<dbReference type="EMBL" id="JAEDAE010000008">
    <property type="protein sequence ID" value="MBH8559600.1"/>
    <property type="molecule type" value="Genomic_DNA"/>
</dbReference>